<dbReference type="SUPFAM" id="SSF52777">
    <property type="entry name" value="CoA-dependent acyltransferases"/>
    <property type="match status" value="2"/>
</dbReference>
<dbReference type="InterPro" id="IPR045851">
    <property type="entry name" value="AMP-bd_C_sf"/>
</dbReference>
<evidence type="ECO:0000256" key="3">
    <source>
        <dbReference type="ARBA" id="ARBA00022553"/>
    </source>
</evidence>
<evidence type="ECO:0000259" key="5">
    <source>
        <dbReference type="Pfam" id="PF00501"/>
    </source>
</evidence>
<dbReference type="GO" id="GO:0031177">
    <property type="term" value="F:phosphopantetheine binding"/>
    <property type="evidence" value="ECO:0007669"/>
    <property type="project" value="TreeGrafter"/>
</dbReference>
<protein>
    <recommendedName>
        <fullName evidence="9">Amino acid adenylation domain-containing protein</fullName>
    </recommendedName>
</protein>
<dbReference type="GO" id="GO:0043041">
    <property type="term" value="P:amino acid activation for nonribosomal peptide biosynthetic process"/>
    <property type="evidence" value="ECO:0007669"/>
    <property type="project" value="TreeGrafter"/>
</dbReference>
<dbReference type="Pfam" id="PF13193">
    <property type="entry name" value="AMP-binding_C"/>
    <property type="match status" value="1"/>
</dbReference>
<gene>
    <name evidence="7" type="ORF">GCM10010218_58490</name>
</gene>
<dbReference type="PROSITE" id="PS00455">
    <property type="entry name" value="AMP_BINDING"/>
    <property type="match status" value="1"/>
</dbReference>
<feature type="region of interest" description="Disordered" evidence="4">
    <location>
        <begin position="98"/>
        <end position="118"/>
    </location>
</feature>
<accession>A0A919B8U8</accession>
<proteinExistence type="predicted"/>
<dbReference type="Proteomes" id="UP000638313">
    <property type="component" value="Unassembled WGS sequence"/>
</dbReference>
<evidence type="ECO:0008006" key="9">
    <source>
        <dbReference type="Google" id="ProtNLM"/>
    </source>
</evidence>
<dbReference type="Gene3D" id="3.30.559.30">
    <property type="entry name" value="Nonribosomal peptide synthetase, condensation domain"/>
    <property type="match status" value="1"/>
</dbReference>
<feature type="domain" description="AMP-binding enzyme C-terminal" evidence="6">
    <location>
        <begin position="777"/>
        <end position="853"/>
    </location>
</feature>
<dbReference type="SUPFAM" id="SSF56801">
    <property type="entry name" value="Acetyl-CoA synthetase-like"/>
    <property type="match status" value="1"/>
</dbReference>
<comment type="caution">
    <text evidence="7">The sequence shown here is derived from an EMBL/GenBank/DDBJ whole genome shotgun (WGS) entry which is preliminary data.</text>
</comment>
<feature type="domain" description="AMP-dependent synthetase/ligase" evidence="5">
    <location>
        <begin position="371"/>
        <end position="721"/>
    </location>
</feature>
<dbReference type="Gene3D" id="2.30.38.10">
    <property type="entry name" value="Luciferase, Domain 3"/>
    <property type="match status" value="1"/>
</dbReference>
<organism evidence="7 8">
    <name type="scientific">Streptomyces mashuensis</name>
    <dbReference type="NCBI Taxonomy" id="33904"/>
    <lineage>
        <taxon>Bacteria</taxon>
        <taxon>Bacillati</taxon>
        <taxon>Actinomycetota</taxon>
        <taxon>Actinomycetes</taxon>
        <taxon>Kitasatosporales</taxon>
        <taxon>Streptomycetaceae</taxon>
        <taxon>Streptomyces</taxon>
    </lineage>
</organism>
<name>A0A919B8U8_9ACTN</name>
<evidence type="ECO:0000259" key="6">
    <source>
        <dbReference type="Pfam" id="PF13193"/>
    </source>
</evidence>
<dbReference type="NCBIfam" id="TIGR01733">
    <property type="entry name" value="AA-adenyl-dom"/>
    <property type="match status" value="1"/>
</dbReference>
<dbReference type="GO" id="GO:0044550">
    <property type="term" value="P:secondary metabolite biosynthetic process"/>
    <property type="evidence" value="ECO:0007669"/>
    <property type="project" value="TreeGrafter"/>
</dbReference>
<evidence type="ECO:0000313" key="7">
    <source>
        <dbReference type="EMBL" id="GHF69374.1"/>
    </source>
</evidence>
<dbReference type="PANTHER" id="PTHR45527:SF1">
    <property type="entry name" value="FATTY ACID SYNTHASE"/>
    <property type="match status" value="1"/>
</dbReference>
<dbReference type="FunFam" id="2.30.38.10:FF:000001">
    <property type="entry name" value="Non-ribosomal peptide synthetase PvdI"/>
    <property type="match status" value="1"/>
</dbReference>
<evidence type="ECO:0000256" key="1">
    <source>
        <dbReference type="ARBA" id="ARBA00001957"/>
    </source>
</evidence>
<sequence>MTGPQGHTTPMTPATDPARSVRQDHYLLHGPLDAEAFTAAWQQAVTHHADGTGTPPSAELVRTGPDTHELCCTYDGQRLDPWTLHELLNATLDLLAGTPLPEPAPRTARDHGQPQDPEAAGRYWAQRLAGFRTPVEPRIAGGRPDARGTAAVPLTVPEEQTARLARVTIDGTPALPALVEAAWVLVLSAYAETTDIVVGAVRPTGPVPVRAQLDPAVPLGRWLRGFVEQAATEQAAPLAFIEDHAGAPQPLFDSVTEWADPHPPLGTHGTVTVTPLRASAPGTHTLGLALRNGPALHGELRYDTARVSDEAAGQLARQFLHVLGVLGDEEQHARPLAALDVLPPADRARLVDRFNDTAAGYDADATVLDRFATWVADRPDAVAVEDGPLTLTYAELDRASARLAAQLAARGVTTEHTVGVCFERSAALVVAMLAVLRAGAGYLPLDPGYPGTRLRLMTADTGTRVVLADARTAGSVPVEPHQELLVLGPDGTLDDSAGDDVPQAPAPRVLPDSTAYVVYTSGSTGAPKGVVVPHRALTWFVANTAYLAPGPDDVVALASSPAFDALTFECWVAFAHGARLTVIPKDVVLSAGELARTLRRAGVTLMYVTAALLEQLSLEVPDFAAGLRVLLFGGQQANADAVALVRAKSAPARLVQVYGPTETTVWNAHQTVADGPAEWIPLGRPIENSTEYVLDRWLRPAPAGVPGEVFIGGDGVTRGYLGRPGLTATRFLPNPFGPGRLYRTGDLARFRGDGSLEFLGRADQQVKIRGFRIELGEVEAALRAHAGVSAAVVAARDIAGGGPQLVAWLVPEKGAAPLTAAEVRAFLTDRLPGYMIPAIVIPLDRVPLGPTGKADHKALPLPLTPEGRLDRRALARMARRPTGPS</sequence>
<keyword evidence="3" id="KW-0597">Phosphoprotein</keyword>
<dbReference type="GO" id="GO:0005737">
    <property type="term" value="C:cytoplasm"/>
    <property type="evidence" value="ECO:0007669"/>
    <property type="project" value="TreeGrafter"/>
</dbReference>
<evidence type="ECO:0000256" key="2">
    <source>
        <dbReference type="ARBA" id="ARBA00022450"/>
    </source>
</evidence>
<evidence type="ECO:0000256" key="4">
    <source>
        <dbReference type="SAM" id="MobiDB-lite"/>
    </source>
</evidence>
<dbReference type="InterPro" id="IPR025110">
    <property type="entry name" value="AMP-bd_C"/>
</dbReference>
<dbReference type="Gene3D" id="3.40.50.980">
    <property type="match status" value="2"/>
</dbReference>
<reference evidence="7" key="2">
    <citation type="submission" date="2020-09" db="EMBL/GenBank/DDBJ databases">
        <authorList>
            <person name="Sun Q."/>
            <person name="Ohkuma M."/>
        </authorList>
    </citation>
    <scope>NUCLEOTIDE SEQUENCE</scope>
    <source>
        <strain evidence="7">JCM 4059</strain>
    </source>
</reference>
<evidence type="ECO:0000313" key="8">
    <source>
        <dbReference type="Proteomes" id="UP000638313"/>
    </source>
</evidence>
<dbReference type="AlphaFoldDB" id="A0A919B8U8"/>
<dbReference type="PANTHER" id="PTHR45527">
    <property type="entry name" value="NONRIBOSOMAL PEPTIDE SYNTHETASE"/>
    <property type="match status" value="1"/>
</dbReference>
<comment type="cofactor">
    <cofactor evidence="1">
        <name>pantetheine 4'-phosphate</name>
        <dbReference type="ChEBI" id="CHEBI:47942"/>
    </cofactor>
</comment>
<dbReference type="InterPro" id="IPR010071">
    <property type="entry name" value="AA_adenyl_dom"/>
</dbReference>
<keyword evidence="2" id="KW-0596">Phosphopantetheine</keyword>
<dbReference type="EMBL" id="BNBD01000018">
    <property type="protein sequence ID" value="GHF69374.1"/>
    <property type="molecule type" value="Genomic_DNA"/>
</dbReference>
<dbReference type="FunFam" id="3.40.50.980:FF:000001">
    <property type="entry name" value="Non-ribosomal peptide synthetase"/>
    <property type="match status" value="1"/>
</dbReference>
<reference evidence="7" key="1">
    <citation type="journal article" date="2014" name="Int. J. Syst. Evol. Microbiol.">
        <title>Complete genome sequence of Corynebacterium casei LMG S-19264T (=DSM 44701T), isolated from a smear-ripened cheese.</title>
        <authorList>
            <consortium name="US DOE Joint Genome Institute (JGI-PGF)"/>
            <person name="Walter F."/>
            <person name="Albersmeier A."/>
            <person name="Kalinowski J."/>
            <person name="Ruckert C."/>
        </authorList>
    </citation>
    <scope>NUCLEOTIDE SEQUENCE</scope>
    <source>
        <strain evidence="7">JCM 4059</strain>
    </source>
</reference>
<dbReference type="Pfam" id="PF00501">
    <property type="entry name" value="AMP-binding"/>
    <property type="match status" value="1"/>
</dbReference>
<dbReference type="InterPro" id="IPR020845">
    <property type="entry name" value="AMP-binding_CS"/>
</dbReference>
<dbReference type="Gene3D" id="3.30.300.30">
    <property type="match status" value="1"/>
</dbReference>
<dbReference type="InterPro" id="IPR000873">
    <property type="entry name" value="AMP-dep_synth/lig_dom"/>
</dbReference>
<keyword evidence="8" id="KW-1185">Reference proteome</keyword>